<name>A0A0R0DI15_9GAMM</name>
<comment type="caution">
    <text evidence="3">The sequence shown here is derived from an EMBL/GenBank/DDBJ whole genome shotgun (WGS) entry which is preliminary data.</text>
</comment>
<dbReference type="OrthoDB" id="9770517at2"/>
<dbReference type="InterPro" id="IPR003423">
    <property type="entry name" value="OMP_efflux"/>
</dbReference>
<gene>
    <name evidence="3" type="ORF">ABB30_06670</name>
</gene>
<accession>A0A0R0DI15</accession>
<evidence type="ECO:0000313" key="3">
    <source>
        <dbReference type="EMBL" id="KRG77777.1"/>
    </source>
</evidence>
<dbReference type="Pfam" id="PF02321">
    <property type="entry name" value="OEP"/>
    <property type="match status" value="2"/>
</dbReference>
<keyword evidence="2" id="KW-0564">Palmitate</keyword>
<organism evidence="3 4">
    <name type="scientific">Stenotrophomonas ginsengisoli</name>
    <dbReference type="NCBI Taxonomy" id="336566"/>
    <lineage>
        <taxon>Bacteria</taxon>
        <taxon>Pseudomonadati</taxon>
        <taxon>Pseudomonadota</taxon>
        <taxon>Gammaproteobacteria</taxon>
        <taxon>Lysobacterales</taxon>
        <taxon>Lysobacteraceae</taxon>
        <taxon>Stenotrophomonas</taxon>
    </lineage>
</organism>
<comment type="similarity">
    <text evidence="1 2">Belongs to the outer membrane factor (OMF) (TC 1.B.17) family.</text>
</comment>
<proteinExistence type="inferred from homology"/>
<evidence type="ECO:0000256" key="2">
    <source>
        <dbReference type="RuleBase" id="RU362097"/>
    </source>
</evidence>
<dbReference type="InterPro" id="IPR010131">
    <property type="entry name" value="MdtP/NodT-like"/>
</dbReference>
<dbReference type="GO" id="GO:0015562">
    <property type="term" value="F:efflux transmembrane transporter activity"/>
    <property type="evidence" value="ECO:0007669"/>
    <property type="project" value="InterPro"/>
</dbReference>
<keyword evidence="4" id="KW-1185">Reference proteome</keyword>
<keyword evidence="2" id="KW-1134">Transmembrane beta strand</keyword>
<evidence type="ECO:0000256" key="1">
    <source>
        <dbReference type="ARBA" id="ARBA00007613"/>
    </source>
</evidence>
<keyword evidence="2" id="KW-0472">Membrane</keyword>
<dbReference type="AlphaFoldDB" id="A0A0R0DI15"/>
<dbReference type="PATRIC" id="fig|336566.3.peg.681"/>
<keyword evidence="2" id="KW-0449">Lipoprotein</keyword>
<protein>
    <submittedName>
        <fullName evidence="3">RND transporter</fullName>
    </submittedName>
</protein>
<keyword evidence="2" id="KW-0812">Transmembrane</keyword>
<dbReference type="RefSeq" id="WP_057637535.1">
    <property type="nucleotide sequence ID" value="NZ_LDJM01000016.1"/>
</dbReference>
<dbReference type="SUPFAM" id="SSF56954">
    <property type="entry name" value="Outer membrane efflux proteins (OEP)"/>
    <property type="match status" value="1"/>
</dbReference>
<reference evidence="3 4" key="1">
    <citation type="submission" date="2015-05" db="EMBL/GenBank/DDBJ databases">
        <title>Genome sequencing and analysis of members of genus Stenotrophomonas.</title>
        <authorList>
            <person name="Patil P.P."/>
            <person name="Midha S."/>
            <person name="Patil P.B."/>
        </authorList>
    </citation>
    <scope>NUCLEOTIDE SEQUENCE [LARGE SCALE GENOMIC DNA]</scope>
    <source>
        <strain evidence="3 4">DSM 24757</strain>
    </source>
</reference>
<dbReference type="PANTHER" id="PTHR30203">
    <property type="entry name" value="OUTER MEMBRANE CATION EFFLUX PROTEIN"/>
    <property type="match status" value="1"/>
</dbReference>
<dbReference type="EMBL" id="LDJM01000016">
    <property type="protein sequence ID" value="KRG77777.1"/>
    <property type="molecule type" value="Genomic_DNA"/>
</dbReference>
<dbReference type="PANTHER" id="PTHR30203:SF21">
    <property type="entry name" value="OUTER MEMBRANE COMPONENT OF MULTIDRUG EFFLUX PUMP-RELATED"/>
    <property type="match status" value="1"/>
</dbReference>
<dbReference type="Gene3D" id="1.20.1600.10">
    <property type="entry name" value="Outer membrane efflux proteins (OEP)"/>
    <property type="match status" value="1"/>
</dbReference>
<dbReference type="Proteomes" id="UP000050956">
    <property type="component" value="Unassembled WGS sequence"/>
</dbReference>
<dbReference type="NCBIfam" id="TIGR01845">
    <property type="entry name" value="outer_NodT"/>
    <property type="match status" value="1"/>
</dbReference>
<comment type="subcellular location">
    <subcellularLocation>
        <location evidence="2">Cell outer membrane</location>
        <topology evidence="2">Lipid-anchor</topology>
    </subcellularLocation>
</comment>
<sequence length="476" mass="50694">MRLQHLGLALGLASLAACRTIGPDYQLPEQSAYRDRQANAPFQDTANPALAANAELPARWWELYHDDTLNGLIRQALADNHELKVAAANLQRAAALYQQALDVGGLKGNATAAASRAQISPESFLLSQDLPTFNLADASFSLSRQLDLFGRLKRMAEAAEADEQASAAALDLARISVAAQVAGSYAEICHANHELHVAEHALQLQRDNLQMVERLISAGRGTPQQRAQAHSRVALSQSRLPPLHAHQQAAQYQLAALLGRVPGQLPAAVADCHHAPELSAPMPIGDGAALLSRRPDIRQAERQLAAATARVGVAIGELYPDIRLGASLGAAGLLQDFGSSLTRQWSLGPLIAWSMPTKGTAARIQASQAGAEAALARFDASVLDALRQTQTALSRYAHDLDQLQAMQRVQQQAALVAAQDARLYQAGRAPYQAHLEAELALALAESSVADAQAQVSRDQIQLFLALGGGWNTPPAP</sequence>
<dbReference type="STRING" id="336566.ABB30_06670"/>
<dbReference type="PROSITE" id="PS51257">
    <property type="entry name" value="PROKAR_LIPOPROTEIN"/>
    <property type="match status" value="1"/>
</dbReference>
<dbReference type="GO" id="GO:0009279">
    <property type="term" value="C:cell outer membrane"/>
    <property type="evidence" value="ECO:0007669"/>
    <property type="project" value="UniProtKB-SubCell"/>
</dbReference>
<dbReference type="Gene3D" id="2.20.200.10">
    <property type="entry name" value="Outer membrane efflux proteins (OEP)"/>
    <property type="match status" value="1"/>
</dbReference>
<evidence type="ECO:0000313" key="4">
    <source>
        <dbReference type="Proteomes" id="UP000050956"/>
    </source>
</evidence>